<keyword evidence="6" id="KW-0539">Nucleus</keyword>
<dbReference type="GO" id="GO:0009893">
    <property type="term" value="P:positive regulation of metabolic process"/>
    <property type="evidence" value="ECO:0007669"/>
    <property type="project" value="UniProtKB-ARBA"/>
</dbReference>
<dbReference type="PROSITE" id="PS50048">
    <property type="entry name" value="ZN2_CY6_FUNGAL_2"/>
    <property type="match status" value="1"/>
</dbReference>
<dbReference type="GO" id="GO:0003677">
    <property type="term" value="F:DNA binding"/>
    <property type="evidence" value="ECO:0007669"/>
    <property type="project" value="UniProtKB-KW"/>
</dbReference>
<dbReference type="CDD" id="cd12148">
    <property type="entry name" value="fungal_TF_MHR"/>
    <property type="match status" value="1"/>
</dbReference>
<proteinExistence type="predicted"/>
<accession>A0A1L9NKH9</accession>
<evidence type="ECO:0000256" key="4">
    <source>
        <dbReference type="ARBA" id="ARBA00023125"/>
    </source>
</evidence>
<dbReference type="InterPro" id="IPR007219">
    <property type="entry name" value="XnlR_reg_dom"/>
</dbReference>
<dbReference type="Pfam" id="PF04082">
    <property type="entry name" value="Fungal_trans"/>
    <property type="match status" value="1"/>
</dbReference>
<evidence type="ECO:0000313" key="9">
    <source>
        <dbReference type="EMBL" id="OJI89743.1"/>
    </source>
</evidence>
<protein>
    <recommendedName>
        <fullName evidence="8">Zn(2)-C6 fungal-type domain-containing protein</fullName>
    </recommendedName>
</protein>
<dbReference type="SUPFAM" id="SSF57701">
    <property type="entry name" value="Zn2/Cys6 DNA-binding domain"/>
    <property type="match status" value="1"/>
</dbReference>
<dbReference type="PANTHER" id="PTHR47338">
    <property type="entry name" value="ZN(II)2CYS6 TRANSCRIPTION FACTOR (EUROFUNG)-RELATED"/>
    <property type="match status" value="1"/>
</dbReference>
<dbReference type="AlphaFoldDB" id="A0A1L9NKH9"/>
<keyword evidence="4" id="KW-0238">DNA-binding</keyword>
<feature type="compositionally biased region" description="Low complexity" evidence="7">
    <location>
        <begin position="1"/>
        <end position="13"/>
    </location>
</feature>
<dbReference type="Pfam" id="PF00172">
    <property type="entry name" value="Zn_clus"/>
    <property type="match status" value="1"/>
</dbReference>
<dbReference type="SMART" id="SM00906">
    <property type="entry name" value="Fungal_trans"/>
    <property type="match status" value="1"/>
</dbReference>
<dbReference type="CDD" id="cd00067">
    <property type="entry name" value="GAL4"/>
    <property type="match status" value="1"/>
</dbReference>
<comment type="subcellular location">
    <subcellularLocation>
        <location evidence="1">Nucleus</location>
    </subcellularLocation>
</comment>
<dbReference type="InterPro" id="IPR050815">
    <property type="entry name" value="TF_fung"/>
</dbReference>
<dbReference type="InterPro" id="IPR001138">
    <property type="entry name" value="Zn2Cys6_DnaBD"/>
</dbReference>
<feature type="region of interest" description="Disordered" evidence="7">
    <location>
        <begin position="1"/>
        <end position="20"/>
    </location>
</feature>
<dbReference type="OMA" id="DWINTES"/>
<dbReference type="GO" id="GO:0005634">
    <property type="term" value="C:nucleus"/>
    <property type="evidence" value="ECO:0007669"/>
    <property type="project" value="UniProtKB-SubCell"/>
</dbReference>
<dbReference type="Gene3D" id="4.10.240.10">
    <property type="entry name" value="Zn(2)-C6 fungal-type DNA-binding domain"/>
    <property type="match status" value="1"/>
</dbReference>
<evidence type="ECO:0000256" key="6">
    <source>
        <dbReference type="ARBA" id="ARBA00023242"/>
    </source>
</evidence>
<dbReference type="GO" id="GO:0008270">
    <property type="term" value="F:zinc ion binding"/>
    <property type="evidence" value="ECO:0007669"/>
    <property type="project" value="InterPro"/>
</dbReference>
<dbReference type="EMBL" id="KV878177">
    <property type="protein sequence ID" value="OJI89743.1"/>
    <property type="molecule type" value="Genomic_DNA"/>
</dbReference>
<evidence type="ECO:0000313" key="10">
    <source>
        <dbReference type="Proteomes" id="UP000184304"/>
    </source>
</evidence>
<keyword evidence="3" id="KW-0805">Transcription regulation</keyword>
<keyword evidence="10" id="KW-1185">Reference proteome</keyword>
<dbReference type="PROSITE" id="PS00463">
    <property type="entry name" value="ZN2_CY6_FUNGAL_1"/>
    <property type="match status" value="1"/>
</dbReference>
<feature type="domain" description="Zn(2)-C6 fungal-type" evidence="8">
    <location>
        <begin position="20"/>
        <end position="50"/>
    </location>
</feature>
<keyword evidence="5" id="KW-0804">Transcription</keyword>
<dbReference type="Proteomes" id="UP000184304">
    <property type="component" value="Unassembled WGS sequence"/>
</dbReference>
<evidence type="ECO:0000256" key="1">
    <source>
        <dbReference type="ARBA" id="ARBA00004123"/>
    </source>
</evidence>
<dbReference type="GO" id="GO:0000981">
    <property type="term" value="F:DNA-binding transcription factor activity, RNA polymerase II-specific"/>
    <property type="evidence" value="ECO:0007669"/>
    <property type="project" value="InterPro"/>
</dbReference>
<dbReference type="OrthoDB" id="3037908at2759"/>
<dbReference type="VEuPathDB" id="FungiDB:ASPTUDRAFT_195265"/>
<name>A0A1L9NKH9_ASPTC</name>
<dbReference type="PANTHER" id="PTHR47338:SF3">
    <property type="entry name" value="C6 FINGER DOMAIN TRANSCRIPTION FACTOR DBAA-RELATED"/>
    <property type="match status" value="1"/>
</dbReference>
<evidence type="ECO:0000256" key="5">
    <source>
        <dbReference type="ARBA" id="ARBA00023163"/>
    </source>
</evidence>
<evidence type="ECO:0000256" key="3">
    <source>
        <dbReference type="ARBA" id="ARBA00023015"/>
    </source>
</evidence>
<reference evidence="10" key="1">
    <citation type="journal article" date="2017" name="Genome Biol.">
        <title>Comparative genomics reveals high biological diversity and specific adaptations in the industrially and medically important fungal genus Aspergillus.</title>
        <authorList>
            <person name="de Vries R.P."/>
            <person name="Riley R."/>
            <person name="Wiebenga A."/>
            <person name="Aguilar-Osorio G."/>
            <person name="Amillis S."/>
            <person name="Uchima C.A."/>
            <person name="Anderluh G."/>
            <person name="Asadollahi M."/>
            <person name="Askin M."/>
            <person name="Barry K."/>
            <person name="Battaglia E."/>
            <person name="Bayram O."/>
            <person name="Benocci T."/>
            <person name="Braus-Stromeyer S.A."/>
            <person name="Caldana C."/>
            <person name="Canovas D."/>
            <person name="Cerqueira G.C."/>
            <person name="Chen F."/>
            <person name="Chen W."/>
            <person name="Choi C."/>
            <person name="Clum A."/>
            <person name="Dos Santos R.A."/>
            <person name="Damasio A.R."/>
            <person name="Diallinas G."/>
            <person name="Emri T."/>
            <person name="Fekete E."/>
            <person name="Flipphi M."/>
            <person name="Freyberg S."/>
            <person name="Gallo A."/>
            <person name="Gournas C."/>
            <person name="Habgood R."/>
            <person name="Hainaut M."/>
            <person name="Harispe M.L."/>
            <person name="Henrissat B."/>
            <person name="Hilden K.S."/>
            <person name="Hope R."/>
            <person name="Hossain A."/>
            <person name="Karabika E."/>
            <person name="Karaffa L."/>
            <person name="Karanyi Z."/>
            <person name="Krasevec N."/>
            <person name="Kuo A."/>
            <person name="Kusch H."/>
            <person name="LaButti K."/>
            <person name="Lagendijk E.L."/>
            <person name="Lapidus A."/>
            <person name="Levasseur A."/>
            <person name="Lindquist E."/>
            <person name="Lipzen A."/>
            <person name="Logrieco A.F."/>
            <person name="MacCabe A."/>
            <person name="Maekelae M.R."/>
            <person name="Malavazi I."/>
            <person name="Melin P."/>
            <person name="Meyer V."/>
            <person name="Mielnichuk N."/>
            <person name="Miskei M."/>
            <person name="Molnar A.P."/>
            <person name="Mule G."/>
            <person name="Ngan C.Y."/>
            <person name="Orejas M."/>
            <person name="Orosz E."/>
            <person name="Ouedraogo J.P."/>
            <person name="Overkamp K.M."/>
            <person name="Park H.-S."/>
            <person name="Perrone G."/>
            <person name="Piumi F."/>
            <person name="Punt P.J."/>
            <person name="Ram A.F."/>
            <person name="Ramon A."/>
            <person name="Rauscher S."/>
            <person name="Record E."/>
            <person name="Riano-Pachon D.M."/>
            <person name="Robert V."/>
            <person name="Roehrig J."/>
            <person name="Ruller R."/>
            <person name="Salamov A."/>
            <person name="Salih N.S."/>
            <person name="Samson R.A."/>
            <person name="Sandor E."/>
            <person name="Sanguinetti M."/>
            <person name="Schuetze T."/>
            <person name="Sepcic K."/>
            <person name="Shelest E."/>
            <person name="Sherlock G."/>
            <person name="Sophianopoulou V."/>
            <person name="Squina F.M."/>
            <person name="Sun H."/>
            <person name="Susca A."/>
            <person name="Todd R.B."/>
            <person name="Tsang A."/>
            <person name="Unkles S.E."/>
            <person name="van de Wiele N."/>
            <person name="van Rossen-Uffink D."/>
            <person name="Oliveira J.V."/>
            <person name="Vesth T.C."/>
            <person name="Visser J."/>
            <person name="Yu J.-H."/>
            <person name="Zhou M."/>
            <person name="Andersen M.R."/>
            <person name="Archer D.B."/>
            <person name="Baker S.E."/>
            <person name="Benoit I."/>
            <person name="Brakhage A.A."/>
            <person name="Braus G.H."/>
            <person name="Fischer R."/>
            <person name="Frisvad J.C."/>
            <person name="Goldman G.H."/>
            <person name="Houbraken J."/>
            <person name="Oakley B."/>
            <person name="Pocsi I."/>
            <person name="Scazzocchio C."/>
            <person name="Seiboth B."/>
            <person name="vanKuyk P.A."/>
            <person name="Wortman J."/>
            <person name="Dyer P.S."/>
            <person name="Grigoriev I.V."/>
        </authorList>
    </citation>
    <scope>NUCLEOTIDE SEQUENCE [LARGE SCALE GENOMIC DNA]</scope>
    <source>
        <strain evidence="10">CBS 134.48</strain>
    </source>
</reference>
<sequence length="553" mass="62406">MSSPSPSSDQPQSRNRPGSACAECRRRKMRCDGKHPQCINCSNAGITCVFNPQPSRRGPKKGHLKTLQVRIANLENILFGRTQDPVSAETSTNGDVAAQPTVHSWNGEPQLNVLLNEFNVPVGAPSVGAVPVSDLLHAELDQLYFDRSHAFVPILNARRYLSWTRSPNKSVSRRCLQYAMWTITTSMSAQLEHLCEPLYQSVRQLLGHLQLVDGDSEIDQIEHVQALLILAVYEFAHHNFRRGWVSAGQGIRLVQLMDLHKLDLDKADNTGSHQASTFEDLVCAEEKRRVFWVAYILDRLISLRHESPLTFDERIIATRLPAREETFQTGQLNQMTGFLSKTIIEDRPLLKAELSEMVILASLCGKTVLHRQQAVAEQADCGISNSFWERHRWLDAVLIKKSRTISAVQPVTPTLPAEPVSLTPNLMIQSAILYHCMTLELLARATENSETLRQCRQRALLTVQEIIRLTEAVLQLSYFKISPFTPLPILLCAQVLMMYQETEASCVLQLQEVLGMVQNLANNNYLCREWVNQHSDLFDLELDFVLAEEESHG</sequence>
<dbReference type="SMART" id="SM00066">
    <property type="entry name" value="GAL4"/>
    <property type="match status" value="1"/>
</dbReference>
<gene>
    <name evidence="9" type="ORF">ASPTUDRAFT_195265</name>
</gene>
<evidence type="ECO:0000256" key="2">
    <source>
        <dbReference type="ARBA" id="ARBA00022723"/>
    </source>
</evidence>
<dbReference type="InterPro" id="IPR036864">
    <property type="entry name" value="Zn2-C6_fun-type_DNA-bd_sf"/>
</dbReference>
<dbReference type="GO" id="GO:0006351">
    <property type="term" value="P:DNA-templated transcription"/>
    <property type="evidence" value="ECO:0007669"/>
    <property type="project" value="InterPro"/>
</dbReference>
<evidence type="ECO:0000259" key="8">
    <source>
        <dbReference type="PROSITE" id="PS50048"/>
    </source>
</evidence>
<evidence type="ECO:0000256" key="7">
    <source>
        <dbReference type="SAM" id="MobiDB-lite"/>
    </source>
</evidence>
<keyword evidence="2" id="KW-0479">Metal-binding</keyword>
<organism evidence="9 10">
    <name type="scientific">Aspergillus tubingensis (strain CBS 134.48)</name>
    <dbReference type="NCBI Taxonomy" id="767770"/>
    <lineage>
        <taxon>Eukaryota</taxon>
        <taxon>Fungi</taxon>
        <taxon>Dikarya</taxon>
        <taxon>Ascomycota</taxon>
        <taxon>Pezizomycotina</taxon>
        <taxon>Eurotiomycetes</taxon>
        <taxon>Eurotiomycetidae</taxon>
        <taxon>Eurotiales</taxon>
        <taxon>Aspergillaceae</taxon>
        <taxon>Aspergillus</taxon>
        <taxon>Aspergillus subgen. Circumdati</taxon>
    </lineage>
</organism>